<dbReference type="EMBL" id="JAKJXH010000010">
    <property type="protein sequence ID" value="MCF7542910.1"/>
    <property type="molecule type" value="Genomic_DNA"/>
</dbReference>
<comment type="caution">
    <text evidence="1">The sequence shown here is derived from an EMBL/GenBank/DDBJ whole genome shotgun (WGS) entry which is preliminary data.</text>
</comment>
<dbReference type="RefSeq" id="WP_237252217.1">
    <property type="nucleotide sequence ID" value="NZ_JAKJXE010000001.1"/>
</dbReference>
<keyword evidence="2" id="KW-1185">Reference proteome</keyword>
<evidence type="ECO:0000313" key="2">
    <source>
        <dbReference type="Proteomes" id="UP001162905"/>
    </source>
</evidence>
<protein>
    <submittedName>
        <fullName evidence="1">Uncharacterized protein</fullName>
    </submittedName>
</protein>
<organism evidence="1 2">
    <name type="scientific">Pseudomonas petrae</name>
    <dbReference type="NCBI Taxonomy" id="2912190"/>
    <lineage>
        <taxon>Bacteria</taxon>
        <taxon>Pseudomonadati</taxon>
        <taxon>Pseudomonadota</taxon>
        <taxon>Gammaproteobacteria</taxon>
        <taxon>Pseudomonadales</taxon>
        <taxon>Pseudomonadaceae</taxon>
        <taxon>Pseudomonas</taxon>
    </lineage>
</organism>
<evidence type="ECO:0000313" key="1">
    <source>
        <dbReference type="EMBL" id="MCF7542910.1"/>
    </source>
</evidence>
<accession>A0ABS9I528</accession>
<gene>
    <name evidence="1" type="ORF">L4G47_11805</name>
</gene>
<proteinExistence type="predicted"/>
<sequence length="127" mass="14252">MTTSDDDQYSDHFSALESAASHQMVIRLRPGRDTFFFEPINALIGRLALTPGCDRYTLAPHPNAARTWVIQGDWHCPVAMNEHFSSEPLQVLIGHLCSMNVYRVIFNCQVPEVLTSGDSFTPQRACL</sequence>
<reference evidence="1" key="1">
    <citation type="submission" date="2022-01" db="EMBL/GenBank/DDBJ databases">
        <title>Pseudomonas sp. nov. isolated from Antarctic regolith.</title>
        <authorList>
            <person name="Novakova D."/>
            <person name="Sedlar K."/>
        </authorList>
    </citation>
    <scope>NUCLEOTIDE SEQUENCE</scope>
    <source>
        <strain evidence="1">P2647</strain>
    </source>
</reference>
<name>A0ABS9I528_9PSED</name>
<dbReference type="Proteomes" id="UP001162905">
    <property type="component" value="Unassembled WGS sequence"/>
</dbReference>